<evidence type="ECO:0000313" key="1">
    <source>
        <dbReference type="EMBL" id="QIP18022.1"/>
    </source>
</evidence>
<sequence>MHLVYGRDSTIFYATANGPEFHFGTPVAVATLPDLVAGAKRGPQVAIAGQNVVITAVNRVGDLFAYSMNRTTRKWSTAVRINDVPAVAKEGFQSVTGASDGTFHSVWLDLRDDKRNKIVGATSHDGGRSWSPNRIIYHSPDGTVCECCRVTVKARNKDVYIQFRNWLGGSRDLYLAHSTDGGLTYAPARKLGNGTWKVTACPMDGGAVVVPETGKPLTVWRRENTLYTCVPGEPEQAVATGRNITLAGETTAPVLAWDENGTVWMKIGGGLPAVLGKGQMPSLAVVGKTVVCAWESDGQVMTATKPLASK</sequence>
<protein>
    <submittedName>
        <fullName evidence="1">Exo-alpha-sialidase</fullName>
    </submittedName>
</protein>
<dbReference type="EMBL" id="CP050063">
    <property type="protein sequence ID" value="QIP18022.1"/>
    <property type="molecule type" value="Genomic_DNA"/>
</dbReference>
<reference evidence="1 2" key="1">
    <citation type="submission" date="2020-03" db="EMBL/GenBank/DDBJ databases">
        <authorList>
            <person name="Kim M.K."/>
        </authorList>
    </citation>
    <scope>NUCLEOTIDE SEQUENCE [LARGE SCALE GENOMIC DNA]</scope>
    <source>
        <strain evidence="1 2">BT328</strain>
    </source>
</reference>
<dbReference type="SUPFAM" id="SSF50939">
    <property type="entry name" value="Sialidases"/>
    <property type="match status" value="1"/>
</dbReference>
<dbReference type="KEGG" id="spib:G8759_30465"/>
<gene>
    <name evidence="1" type="ORF">G8759_30465</name>
</gene>
<name>A0A6G9AZZ7_9BACT</name>
<keyword evidence="2" id="KW-1185">Reference proteome</keyword>
<dbReference type="AlphaFoldDB" id="A0A6G9AZZ7"/>
<dbReference type="Proteomes" id="UP000501802">
    <property type="component" value="Chromosome"/>
</dbReference>
<dbReference type="Gene3D" id="2.120.10.10">
    <property type="match status" value="1"/>
</dbReference>
<proteinExistence type="predicted"/>
<dbReference type="InterPro" id="IPR036278">
    <property type="entry name" value="Sialidase_sf"/>
</dbReference>
<organism evidence="1 2">
    <name type="scientific">Spirosoma aureum</name>
    <dbReference type="NCBI Taxonomy" id="2692134"/>
    <lineage>
        <taxon>Bacteria</taxon>
        <taxon>Pseudomonadati</taxon>
        <taxon>Bacteroidota</taxon>
        <taxon>Cytophagia</taxon>
        <taxon>Cytophagales</taxon>
        <taxon>Cytophagaceae</taxon>
        <taxon>Spirosoma</taxon>
    </lineage>
</organism>
<evidence type="ECO:0000313" key="2">
    <source>
        <dbReference type="Proteomes" id="UP000501802"/>
    </source>
</evidence>
<accession>A0A6G9AZZ7</accession>